<keyword evidence="2" id="KW-1003">Cell membrane</keyword>
<keyword evidence="10" id="KW-1185">Reference proteome</keyword>
<feature type="region of interest" description="Disordered" evidence="8">
    <location>
        <begin position="240"/>
        <end position="265"/>
    </location>
</feature>
<gene>
    <name evidence="9" type="ORF">QTO34_009732</name>
</gene>
<dbReference type="GO" id="GO:0003924">
    <property type="term" value="F:GTPase activity"/>
    <property type="evidence" value="ECO:0007669"/>
    <property type="project" value="InterPro"/>
</dbReference>
<comment type="caution">
    <text evidence="9">The sequence shown here is derived from an EMBL/GenBank/DDBJ whole genome shotgun (WGS) entry which is preliminary data.</text>
</comment>
<sequence length="382" mass="41622">MELVWLVTKEANEAARLPSGKVPPGPPKGGGRNTVRLAARPAFPRAPPPNETDRDDQEDVPEQLGAEDPARNCSRLVILGSSKVGKTAIVSRFLTGRFEDAYTPTVEDFHRKFYSIRGELYQLDILDTSGNHPFPAMRRLSILTGERGPGRAAGLRGVVAAVPRRGDWRPLAREHWRGRRCQVAGLRVERSERLAAGDPKAKPTLRRRFHSRVQPGQPRILRGGAAAQAADPGHQVLPQEQAQGEGGRAPGTLRQQGRPGPHREVEPAEVRQLLGDGPQRCAYFEVSAKKNSSLDPMFRALFAMAGLPGEMSPGLHRRVSAQHCEALHQALRGRKQLRAGGPGGALGVVAPFARRPSVHSDLLCVREKAGGQAKDRERCVIS</sequence>
<evidence type="ECO:0000256" key="2">
    <source>
        <dbReference type="ARBA" id="ARBA00022475"/>
    </source>
</evidence>
<organism evidence="9 10">
    <name type="scientific">Cnephaeus nilssonii</name>
    <name type="common">Northern bat</name>
    <name type="synonym">Eptesicus nilssonii</name>
    <dbReference type="NCBI Taxonomy" id="3371016"/>
    <lineage>
        <taxon>Eukaryota</taxon>
        <taxon>Metazoa</taxon>
        <taxon>Chordata</taxon>
        <taxon>Craniata</taxon>
        <taxon>Vertebrata</taxon>
        <taxon>Euteleostomi</taxon>
        <taxon>Mammalia</taxon>
        <taxon>Eutheria</taxon>
        <taxon>Laurasiatheria</taxon>
        <taxon>Chiroptera</taxon>
        <taxon>Yangochiroptera</taxon>
        <taxon>Vespertilionidae</taxon>
        <taxon>Cnephaeus</taxon>
    </lineage>
</organism>
<keyword evidence="3" id="KW-0488">Methylation</keyword>
<dbReference type="SMART" id="SM00173">
    <property type="entry name" value="RAS"/>
    <property type="match status" value="1"/>
</dbReference>
<feature type="region of interest" description="Disordered" evidence="8">
    <location>
        <begin position="14"/>
        <end position="67"/>
    </location>
</feature>
<name>A0AA40LGT2_CNENI</name>
<dbReference type="GO" id="GO:0031681">
    <property type="term" value="F:G-protein beta-subunit binding"/>
    <property type="evidence" value="ECO:0007669"/>
    <property type="project" value="TreeGrafter"/>
</dbReference>
<evidence type="ECO:0000256" key="6">
    <source>
        <dbReference type="ARBA" id="ARBA00023136"/>
    </source>
</evidence>
<evidence type="ECO:0000256" key="3">
    <source>
        <dbReference type="ARBA" id="ARBA00022481"/>
    </source>
</evidence>
<comment type="subcellular location">
    <subcellularLocation>
        <location evidence="1">Cell membrane</location>
        <topology evidence="1">Lipid-anchor</topology>
    </subcellularLocation>
</comment>
<dbReference type="GO" id="GO:0005737">
    <property type="term" value="C:cytoplasm"/>
    <property type="evidence" value="ECO:0007669"/>
    <property type="project" value="TreeGrafter"/>
</dbReference>
<evidence type="ECO:0000256" key="1">
    <source>
        <dbReference type="ARBA" id="ARBA00004193"/>
    </source>
</evidence>
<evidence type="ECO:0000256" key="4">
    <source>
        <dbReference type="ARBA" id="ARBA00022741"/>
    </source>
</evidence>
<dbReference type="Gene3D" id="3.40.50.300">
    <property type="entry name" value="P-loop containing nucleotide triphosphate hydrolases"/>
    <property type="match status" value="1"/>
</dbReference>
<keyword evidence="6" id="KW-0472">Membrane</keyword>
<dbReference type="PANTHER" id="PTHR46149:SF4">
    <property type="entry name" value="DEXAMETHASONE-INDUCED RAS-RELATED PROTEIN 1"/>
    <property type="match status" value="1"/>
</dbReference>
<evidence type="ECO:0000256" key="5">
    <source>
        <dbReference type="ARBA" id="ARBA00023134"/>
    </source>
</evidence>
<evidence type="ECO:0008006" key="11">
    <source>
        <dbReference type="Google" id="ProtNLM"/>
    </source>
</evidence>
<feature type="region of interest" description="Disordered" evidence="8">
    <location>
        <begin position="214"/>
        <end position="233"/>
    </location>
</feature>
<reference evidence="9" key="1">
    <citation type="submission" date="2023-06" db="EMBL/GenBank/DDBJ databases">
        <title>Reference genome for the Northern bat (Eptesicus nilssonii), a most northern bat species.</title>
        <authorList>
            <person name="Laine V.N."/>
            <person name="Pulliainen A.T."/>
            <person name="Lilley T.M."/>
        </authorList>
    </citation>
    <scope>NUCLEOTIDE SEQUENCE</scope>
    <source>
        <strain evidence="9">BLF_Eptnil</strain>
        <tissue evidence="9">Kidney</tissue>
    </source>
</reference>
<proteinExistence type="predicted"/>
<dbReference type="EMBL" id="JAULJE010000020">
    <property type="protein sequence ID" value="KAK1331757.1"/>
    <property type="molecule type" value="Genomic_DNA"/>
</dbReference>
<dbReference type="SUPFAM" id="SSF52540">
    <property type="entry name" value="P-loop containing nucleoside triphosphate hydrolases"/>
    <property type="match status" value="1"/>
</dbReference>
<keyword evidence="4" id="KW-0547">Nucleotide-binding</keyword>
<evidence type="ECO:0000256" key="7">
    <source>
        <dbReference type="ARBA" id="ARBA00023288"/>
    </source>
</evidence>
<dbReference type="PRINTS" id="PR00449">
    <property type="entry name" value="RASTRNSFRMNG"/>
</dbReference>
<dbReference type="InterPro" id="IPR027417">
    <property type="entry name" value="P-loop_NTPase"/>
</dbReference>
<dbReference type="PROSITE" id="PS51421">
    <property type="entry name" value="RAS"/>
    <property type="match status" value="1"/>
</dbReference>
<dbReference type="AlphaFoldDB" id="A0AA40LGT2"/>
<dbReference type="InterPro" id="IPR001806">
    <property type="entry name" value="Small_GTPase"/>
</dbReference>
<accession>A0AA40LGT2</accession>
<keyword evidence="7" id="KW-0449">Lipoprotein</keyword>
<keyword evidence="5" id="KW-0342">GTP-binding</keyword>
<protein>
    <recommendedName>
        <fullName evidence="11">Dexamethasone-induced Ras-related protein 1</fullName>
    </recommendedName>
</protein>
<dbReference type="GO" id="GO:0007165">
    <property type="term" value="P:signal transduction"/>
    <property type="evidence" value="ECO:0007669"/>
    <property type="project" value="TreeGrafter"/>
</dbReference>
<evidence type="ECO:0000313" key="9">
    <source>
        <dbReference type="EMBL" id="KAK1331757.1"/>
    </source>
</evidence>
<dbReference type="GO" id="GO:0005886">
    <property type="term" value="C:plasma membrane"/>
    <property type="evidence" value="ECO:0007669"/>
    <property type="project" value="UniProtKB-SubCell"/>
</dbReference>
<dbReference type="Pfam" id="PF00071">
    <property type="entry name" value="Ras"/>
    <property type="match status" value="1"/>
</dbReference>
<evidence type="ECO:0000313" key="10">
    <source>
        <dbReference type="Proteomes" id="UP001177744"/>
    </source>
</evidence>
<dbReference type="PANTHER" id="PTHR46149">
    <property type="entry name" value="MIP08469P"/>
    <property type="match status" value="1"/>
</dbReference>
<evidence type="ECO:0000256" key="8">
    <source>
        <dbReference type="SAM" id="MobiDB-lite"/>
    </source>
</evidence>
<dbReference type="GO" id="GO:0005525">
    <property type="term" value="F:GTP binding"/>
    <property type="evidence" value="ECO:0007669"/>
    <property type="project" value="UniProtKB-KW"/>
</dbReference>
<dbReference type="Proteomes" id="UP001177744">
    <property type="component" value="Unassembled WGS sequence"/>
</dbReference>
<dbReference type="InterPro" id="IPR052236">
    <property type="entry name" value="Small_GTPase_RasD"/>
</dbReference>